<dbReference type="InterPro" id="IPR014862">
    <property type="entry name" value="TrwC"/>
</dbReference>
<organism evidence="2 3">
    <name type="scientific">Mycolicibacterium chubuense (strain NBB4)</name>
    <name type="common">Mycobacterium chubuense</name>
    <dbReference type="NCBI Taxonomy" id="710421"/>
    <lineage>
        <taxon>Bacteria</taxon>
        <taxon>Bacillati</taxon>
        <taxon>Actinomycetota</taxon>
        <taxon>Actinomycetes</taxon>
        <taxon>Mycobacteriales</taxon>
        <taxon>Mycobacteriaceae</taxon>
        <taxon>Mycolicibacterium</taxon>
    </lineage>
</organism>
<geneLocation type="plasmid" evidence="2 3">
    <name>pMYCCH.01</name>
</geneLocation>
<accession>I4BRW7</accession>
<dbReference type="AlphaFoldDB" id="I4BRW7"/>
<feature type="domain" description="TrwC relaxase" evidence="1">
    <location>
        <begin position="10"/>
        <end position="57"/>
    </location>
</feature>
<protein>
    <recommendedName>
        <fullName evidence="1">TrwC relaxase domain-containing protein</fullName>
    </recommendedName>
</protein>
<dbReference type="SUPFAM" id="SSF55464">
    <property type="entry name" value="Origin of replication-binding domain, RBD-like"/>
    <property type="match status" value="1"/>
</dbReference>
<sequence>MVMTLHKLTAGDGYLYLVRQVAAADRTQRSRSTLADYYSAKGESPGRWMGRGLAALSDTERHSGVLTVRQRPKRTARYFCRRRWMKLPVVGLAAAAVARSRDTRSMAPRPLSLRLDTSPDLTIISVIG</sequence>
<gene>
    <name evidence="2" type="ordered locus">Mycch_5346</name>
</gene>
<keyword evidence="3" id="KW-1185">Reference proteome</keyword>
<evidence type="ECO:0000313" key="3">
    <source>
        <dbReference type="Proteomes" id="UP000006057"/>
    </source>
</evidence>
<dbReference type="KEGG" id="mcb:Mycch_5346"/>
<name>I4BRW7_MYCCN</name>
<evidence type="ECO:0000313" key="2">
    <source>
        <dbReference type="EMBL" id="AFM20024.1"/>
    </source>
</evidence>
<dbReference type="Pfam" id="PF08751">
    <property type="entry name" value="TrwC"/>
    <property type="match status" value="1"/>
</dbReference>
<dbReference type="EMBL" id="CP003054">
    <property type="protein sequence ID" value="AFM20024.1"/>
    <property type="molecule type" value="Genomic_DNA"/>
</dbReference>
<keyword evidence="2" id="KW-0614">Plasmid</keyword>
<evidence type="ECO:0000259" key="1">
    <source>
        <dbReference type="Pfam" id="PF08751"/>
    </source>
</evidence>
<dbReference type="HOGENOM" id="CLU_1957135_0_0_11"/>
<dbReference type="Proteomes" id="UP000006057">
    <property type="component" value="Plasmid pMYCCH.01"/>
</dbReference>
<proteinExistence type="predicted"/>
<reference evidence="2 3" key="1">
    <citation type="submission" date="2012-06" db="EMBL/GenBank/DDBJ databases">
        <title>Complete sequence of plasmid 1 of Mycobacterium chubuense NBB4.</title>
        <authorList>
            <consortium name="US DOE Joint Genome Institute"/>
            <person name="Lucas S."/>
            <person name="Han J."/>
            <person name="Lapidus A."/>
            <person name="Cheng J.-F."/>
            <person name="Goodwin L."/>
            <person name="Pitluck S."/>
            <person name="Peters L."/>
            <person name="Mikhailova N."/>
            <person name="Teshima H."/>
            <person name="Detter J.C."/>
            <person name="Han C."/>
            <person name="Tapia R."/>
            <person name="Land M."/>
            <person name="Hauser L."/>
            <person name="Kyrpides N."/>
            <person name="Ivanova N."/>
            <person name="Pagani I."/>
            <person name="Mattes T."/>
            <person name="Holmes A."/>
            <person name="Rutledge P."/>
            <person name="Paulsen I."/>
            <person name="Coleman N."/>
            <person name="Woyke T."/>
        </authorList>
    </citation>
    <scope>NUCLEOTIDE SEQUENCE [LARGE SCALE GENOMIC DNA]</scope>
    <source>
        <strain evidence="2 3">NBB4</strain>
        <plasmid evidence="2 3">pMYCCH.01</plasmid>
    </source>
</reference>